<dbReference type="EMBL" id="CP034184">
    <property type="protein sequence ID" value="AZI44420.1"/>
    <property type="molecule type" value="Genomic_DNA"/>
</dbReference>
<reference evidence="1 2" key="1">
    <citation type="submission" date="2018-11" db="EMBL/GenBank/DDBJ databases">
        <title>Deinococcus shelandsis sp. nov., isolated from South Shetland Islands soil of Antarctica.</title>
        <authorList>
            <person name="Tian J."/>
        </authorList>
    </citation>
    <scope>NUCLEOTIDE SEQUENCE [LARGE SCALE GENOMIC DNA]</scope>
    <source>
        <strain evidence="1 2">S14-83T</strain>
    </source>
</reference>
<dbReference type="Proteomes" id="UP000276417">
    <property type="component" value="Chromosome 2"/>
</dbReference>
<evidence type="ECO:0000313" key="2">
    <source>
        <dbReference type="Proteomes" id="UP000276417"/>
    </source>
</evidence>
<proteinExistence type="predicted"/>
<keyword evidence="2" id="KW-1185">Reference proteome</keyword>
<sequence length="151" mass="16873">MAVPQRFASVHGKETWDIVISCVDTRAARSSLHRAAFSKGFHLWKYWLDCGNDLKSGQVILGTPRRAGSELKRGLLCATQLHPELMDTTMPEDDTPSCSAIEALSKQALFVGWMVATHALDLLWQLLRHGELSHHARYFDLAGARLSSRKC</sequence>
<protein>
    <submittedName>
        <fullName evidence="1">Uncharacterized protein</fullName>
    </submittedName>
</protein>
<evidence type="ECO:0000313" key="1">
    <source>
        <dbReference type="EMBL" id="AZI44420.1"/>
    </source>
</evidence>
<dbReference type="KEGG" id="dph:EHF33_14115"/>
<name>A0A3G8YHU5_9DEIO</name>
<accession>A0A3G8YHU5</accession>
<dbReference type="OrthoDB" id="5298642at2"/>
<gene>
    <name evidence="1" type="ORF">EHF33_14115</name>
</gene>
<dbReference type="AlphaFoldDB" id="A0A3G8YHU5"/>
<organism evidence="1 2">
    <name type="scientific">Deinococcus psychrotolerans</name>
    <dbReference type="NCBI Taxonomy" id="2489213"/>
    <lineage>
        <taxon>Bacteria</taxon>
        <taxon>Thermotogati</taxon>
        <taxon>Deinococcota</taxon>
        <taxon>Deinococci</taxon>
        <taxon>Deinococcales</taxon>
        <taxon>Deinococcaceae</taxon>
        <taxon>Deinococcus</taxon>
    </lineage>
</organism>
<dbReference type="Gene3D" id="3.40.50.720">
    <property type="entry name" value="NAD(P)-binding Rossmann-like Domain"/>
    <property type="match status" value="1"/>
</dbReference>